<gene>
    <name evidence="2" type="ORF">ACFFX0_25845</name>
</gene>
<feature type="compositionally biased region" description="Gly residues" evidence="1">
    <location>
        <begin position="54"/>
        <end position="63"/>
    </location>
</feature>
<evidence type="ECO:0000313" key="3">
    <source>
        <dbReference type="Proteomes" id="UP001589575"/>
    </source>
</evidence>
<accession>A0ABV5G644</accession>
<sequence length="63" mass="6476">MPFVGAEISALVEGLFVLCCVQVGPRGPVGGFLPDHGQVLGSAGDVHRDPGLARGRGGVRQEH</sequence>
<dbReference type="EMBL" id="JBHMFI010000002">
    <property type="protein sequence ID" value="MFB9074426.1"/>
    <property type="molecule type" value="Genomic_DNA"/>
</dbReference>
<name>A0ABV5G644_9MICC</name>
<reference evidence="2 3" key="1">
    <citation type="submission" date="2024-09" db="EMBL/GenBank/DDBJ databases">
        <authorList>
            <person name="Sun Q."/>
            <person name="Mori K."/>
        </authorList>
    </citation>
    <scope>NUCLEOTIDE SEQUENCE [LARGE SCALE GENOMIC DNA]</scope>
    <source>
        <strain evidence="2 3">CCM 7609</strain>
    </source>
</reference>
<comment type="caution">
    <text evidence="2">The sequence shown here is derived from an EMBL/GenBank/DDBJ whole genome shotgun (WGS) entry which is preliminary data.</text>
</comment>
<evidence type="ECO:0000256" key="1">
    <source>
        <dbReference type="SAM" id="MobiDB-lite"/>
    </source>
</evidence>
<organism evidence="2 3">
    <name type="scientific">Citricoccus parietis</name>
    <dbReference type="NCBI Taxonomy" id="592307"/>
    <lineage>
        <taxon>Bacteria</taxon>
        <taxon>Bacillati</taxon>
        <taxon>Actinomycetota</taxon>
        <taxon>Actinomycetes</taxon>
        <taxon>Micrococcales</taxon>
        <taxon>Micrococcaceae</taxon>
        <taxon>Citricoccus</taxon>
    </lineage>
</organism>
<proteinExistence type="predicted"/>
<evidence type="ECO:0000313" key="2">
    <source>
        <dbReference type="EMBL" id="MFB9074426.1"/>
    </source>
</evidence>
<protein>
    <submittedName>
        <fullName evidence="2">Uncharacterized protein</fullName>
    </submittedName>
</protein>
<dbReference type="Proteomes" id="UP001589575">
    <property type="component" value="Unassembled WGS sequence"/>
</dbReference>
<keyword evidence="3" id="KW-1185">Reference proteome</keyword>
<feature type="region of interest" description="Disordered" evidence="1">
    <location>
        <begin position="43"/>
        <end position="63"/>
    </location>
</feature>